<evidence type="ECO:0000256" key="2">
    <source>
        <dbReference type="ARBA" id="ARBA00013147"/>
    </source>
</evidence>
<reference evidence="10" key="1">
    <citation type="journal article" date="2012" name="Science">
        <title>Fermentation, hydrogen, and sulfur metabolism in multiple uncultivated bacterial phyla.</title>
        <authorList>
            <person name="Wrighton K.C."/>
            <person name="Thomas B.C."/>
            <person name="Sharon I."/>
            <person name="Miller C.S."/>
            <person name="Castelle C.J."/>
            <person name="VerBerkmoes N.C."/>
            <person name="Wilkins M.J."/>
            <person name="Hettich R.L."/>
            <person name="Lipton M.S."/>
            <person name="Williams K.H."/>
            <person name="Long P.E."/>
            <person name="Banfield J.F."/>
        </authorList>
    </citation>
    <scope>NUCLEOTIDE SEQUENCE [LARGE SCALE GENOMIC DNA]</scope>
</reference>
<dbReference type="Gene3D" id="3.40.190.10">
    <property type="entry name" value="Periplasmic binding protein-like II"/>
    <property type="match status" value="2"/>
</dbReference>
<evidence type="ECO:0000256" key="7">
    <source>
        <dbReference type="ARBA" id="ARBA00047848"/>
    </source>
</evidence>
<dbReference type="GO" id="GO:0009094">
    <property type="term" value="P:L-phenylalanine biosynthetic process"/>
    <property type="evidence" value="ECO:0007669"/>
    <property type="project" value="UniProtKB-UniPathway"/>
</dbReference>
<comment type="pathway">
    <text evidence="1">Amino-acid biosynthesis; L-phenylalanine biosynthesis; phenylpyruvate from prephenate: step 1/1.</text>
</comment>
<dbReference type="UniPathway" id="UPA00121">
    <property type="reaction ID" value="UER00345"/>
</dbReference>
<dbReference type="GO" id="GO:0005737">
    <property type="term" value="C:cytoplasm"/>
    <property type="evidence" value="ECO:0007669"/>
    <property type="project" value="TreeGrafter"/>
</dbReference>
<comment type="catalytic activity">
    <reaction evidence="7">
        <text>prephenate + H(+) = 3-phenylpyruvate + CO2 + H2O</text>
        <dbReference type="Rhea" id="RHEA:21648"/>
        <dbReference type="ChEBI" id="CHEBI:15377"/>
        <dbReference type="ChEBI" id="CHEBI:15378"/>
        <dbReference type="ChEBI" id="CHEBI:16526"/>
        <dbReference type="ChEBI" id="CHEBI:18005"/>
        <dbReference type="ChEBI" id="CHEBI:29934"/>
        <dbReference type="EC" id="4.2.1.51"/>
    </reaction>
</comment>
<dbReference type="InterPro" id="IPR001086">
    <property type="entry name" value="Preph_deHydtase"/>
</dbReference>
<feature type="domain" description="ACT" evidence="9">
    <location>
        <begin position="196"/>
        <end position="263"/>
    </location>
</feature>
<dbReference type="SUPFAM" id="SSF55021">
    <property type="entry name" value="ACT-like"/>
    <property type="match status" value="1"/>
</dbReference>
<dbReference type="InterPro" id="IPR045865">
    <property type="entry name" value="ACT-like_dom_sf"/>
</dbReference>
<organism evidence="10">
    <name type="scientific">uncultured bacterium</name>
    <name type="common">gcode 4</name>
    <dbReference type="NCBI Taxonomy" id="1234023"/>
    <lineage>
        <taxon>Bacteria</taxon>
        <taxon>environmental samples</taxon>
    </lineage>
</organism>
<dbReference type="AlphaFoldDB" id="K1YC31"/>
<dbReference type="PANTHER" id="PTHR21022">
    <property type="entry name" value="PREPHENATE DEHYDRATASE P PROTEIN"/>
    <property type="match status" value="1"/>
</dbReference>
<protein>
    <recommendedName>
        <fullName evidence="2">prephenate dehydratase</fullName>
        <ecNumber evidence="2">4.2.1.51</ecNumber>
    </recommendedName>
</protein>
<sequence length="263" mass="28745">MNIITLGPDGSYSSLASKQVQRENPDMDIVYSNSIPEIFAQRKGSDLAIIPIENNYGWPVHDTMYAIYQQRWCVQILGWISLRIEHCLAGIPGSSIESIEDIYSHPQALRQCEKNIAALGAMPNNVSSTTAHIPHMKEWEAVICSEDAAIANGLSILDKDFAPENNITKFAIFGSNEVDYSGNKLNGEKFPKKQTIAILSVGDAPGALARALTAVAHAGLSLHFIESIANKTGGYDFPILIENPEGLDIKDIVKDFDFGVQVI</sequence>
<gene>
    <name evidence="10" type="ORF">ACD_78C00230G0002</name>
</gene>
<evidence type="ECO:0000256" key="5">
    <source>
        <dbReference type="ARBA" id="ARBA00023222"/>
    </source>
</evidence>
<dbReference type="EMBL" id="AMFJ01034230">
    <property type="protein sequence ID" value="EKD29878.1"/>
    <property type="molecule type" value="Genomic_DNA"/>
</dbReference>
<dbReference type="EC" id="4.2.1.51" evidence="2"/>
<evidence type="ECO:0000256" key="3">
    <source>
        <dbReference type="ARBA" id="ARBA00022605"/>
    </source>
</evidence>
<dbReference type="InterPro" id="IPR002912">
    <property type="entry name" value="ACT_dom"/>
</dbReference>
<evidence type="ECO:0000256" key="4">
    <source>
        <dbReference type="ARBA" id="ARBA00023141"/>
    </source>
</evidence>
<feature type="domain" description="Prephenate dehydratase" evidence="8">
    <location>
        <begin position="2"/>
        <end position="175"/>
    </location>
</feature>
<dbReference type="Pfam" id="PF00800">
    <property type="entry name" value="PDT"/>
    <property type="match status" value="1"/>
</dbReference>
<keyword evidence="3" id="KW-0028">Amino-acid biosynthesis</keyword>
<proteinExistence type="predicted"/>
<dbReference type="PROSITE" id="PS51671">
    <property type="entry name" value="ACT"/>
    <property type="match status" value="1"/>
</dbReference>
<dbReference type="GO" id="GO:0004664">
    <property type="term" value="F:prephenate dehydratase activity"/>
    <property type="evidence" value="ECO:0007669"/>
    <property type="project" value="UniProtKB-EC"/>
</dbReference>
<evidence type="ECO:0000256" key="1">
    <source>
        <dbReference type="ARBA" id="ARBA00004741"/>
    </source>
</evidence>
<keyword evidence="5" id="KW-0584">Phenylalanine biosynthesis</keyword>
<evidence type="ECO:0000259" key="9">
    <source>
        <dbReference type="PROSITE" id="PS51671"/>
    </source>
</evidence>
<name>K1YC31_9BACT</name>
<dbReference type="SUPFAM" id="SSF53850">
    <property type="entry name" value="Periplasmic binding protein-like II"/>
    <property type="match status" value="1"/>
</dbReference>
<evidence type="ECO:0000256" key="6">
    <source>
        <dbReference type="ARBA" id="ARBA00023239"/>
    </source>
</evidence>
<evidence type="ECO:0000259" key="8">
    <source>
        <dbReference type="PROSITE" id="PS51171"/>
    </source>
</evidence>
<evidence type="ECO:0000313" key="10">
    <source>
        <dbReference type="EMBL" id="EKD29878.1"/>
    </source>
</evidence>
<keyword evidence="6" id="KW-0456">Lyase</keyword>
<dbReference type="PROSITE" id="PS51171">
    <property type="entry name" value="PREPHENATE_DEHYDR_3"/>
    <property type="match status" value="1"/>
</dbReference>
<accession>K1YC31</accession>
<comment type="caution">
    <text evidence="10">The sequence shown here is derived from an EMBL/GenBank/DDBJ whole genome shotgun (WGS) entry which is preliminary data.</text>
</comment>
<keyword evidence="4" id="KW-0057">Aromatic amino acid biosynthesis</keyword>
<dbReference type="PANTHER" id="PTHR21022:SF19">
    <property type="entry name" value="PREPHENATE DEHYDRATASE-RELATED"/>
    <property type="match status" value="1"/>
</dbReference>